<evidence type="ECO:0000313" key="2">
    <source>
        <dbReference type="Proteomes" id="UP000294164"/>
    </source>
</evidence>
<reference evidence="1 2" key="1">
    <citation type="submission" date="2019-02" db="EMBL/GenBank/DDBJ databases">
        <title>WGS of Pseudoxanthomonas species novum from clinical isolates.</title>
        <authorList>
            <person name="Bernier A.-M."/>
            <person name="Bernard K."/>
            <person name="Vachon A."/>
        </authorList>
    </citation>
    <scope>NUCLEOTIDE SEQUENCE [LARGE SCALE GENOMIC DNA]</scope>
    <source>
        <strain evidence="1 2">NML130969</strain>
    </source>
</reference>
<name>A0A4V2HG23_9GAMM</name>
<sequence>MIISFDGPTFYAQADEDQFFGWLNSLDEFQDLRGVGRTLNLSLKEPVGPESVRQLLVIFRRWRLAIDPLLPLRTTQTTSFALWDADLRIALRAET</sequence>
<proteinExistence type="predicted"/>
<comment type="caution">
    <text evidence="1">The sequence shown here is derived from an EMBL/GenBank/DDBJ whole genome shotgun (WGS) entry which is preliminary data.</text>
</comment>
<dbReference type="RefSeq" id="WP_130534247.1">
    <property type="nucleotide sequence ID" value="NZ_JBQGER010000020.1"/>
</dbReference>
<dbReference type="Proteomes" id="UP000294164">
    <property type="component" value="Unassembled WGS sequence"/>
</dbReference>
<protein>
    <submittedName>
        <fullName evidence="1">Uncharacterized protein</fullName>
    </submittedName>
</protein>
<dbReference type="EMBL" id="SHMG01000004">
    <property type="protein sequence ID" value="TAA43456.1"/>
    <property type="molecule type" value="Genomic_DNA"/>
</dbReference>
<evidence type="ECO:0000313" key="1">
    <source>
        <dbReference type="EMBL" id="TAA43456.1"/>
    </source>
</evidence>
<dbReference type="AlphaFoldDB" id="A0A4V2HG23"/>
<dbReference type="OrthoDB" id="6228409at2"/>
<organism evidence="1 2">
    <name type="scientific">Pseudoxanthomonas winnipegensis</name>
    <dbReference type="NCBI Taxonomy" id="2480810"/>
    <lineage>
        <taxon>Bacteria</taxon>
        <taxon>Pseudomonadati</taxon>
        <taxon>Pseudomonadota</taxon>
        <taxon>Gammaproteobacteria</taxon>
        <taxon>Lysobacterales</taxon>
        <taxon>Lysobacteraceae</taxon>
        <taxon>Pseudoxanthomonas</taxon>
    </lineage>
</organism>
<gene>
    <name evidence="1" type="ORF">EA655_09310</name>
</gene>
<accession>A0A4V2HG23</accession>